<reference evidence="3 4" key="1">
    <citation type="submission" date="2018-08" db="EMBL/GenBank/DDBJ databases">
        <title>Mucilaginibacter terrae sp. nov., isolated from manganese diggings.</title>
        <authorList>
            <person name="Huang Y."/>
            <person name="Zhou Z."/>
        </authorList>
    </citation>
    <scope>NUCLEOTIDE SEQUENCE [LARGE SCALE GENOMIC DNA]</scope>
    <source>
        <strain evidence="3 4">ZH6</strain>
    </source>
</reference>
<proteinExistence type="predicted"/>
<feature type="transmembrane region" description="Helical" evidence="1">
    <location>
        <begin position="12"/>
        <end position="34"/>
    </location>
</feature>
<keyword evidence="4" id="KW-1185">Reference proteome</keyword>
<dbReference type="EMBL" id="QWDE01000001">
    <property type="protein sequence ID" value="RFZ84634.1"/>
    <property type="molecule type" value="Genomic_DNA"/>
</dbReference>
<sequence>MNITPDKAFLQAVGLGLVAGMRTMYAPAVASHMYSRHKSRYLRHDPLSFMQSITASKIFKVLAAGELVGDKLPTAPNRTSAPGLIGRAISGMLVGSVVYRANGKPPVVGGLIGGAAAVASTFGCFLLRRAVVKSTKIPDPYIGAVEDVLVIAAGAAITQNA</sequence>
<keyword evidence="1" id="KW-0812">Transmembrane</keyword>
<dbReference type="Pfam" id="PF13548">
    <property type="entry name" value="DUF4126"/>
    <property type="match status" value="1"/>
</dbReference>
<dbReference type="InterPro" id="IPR025196">
    <property type="entry name" value="DUF4126"/>
</dbReference>
<gene>
    <name evidence="3" type="ORF">DYU05_03195</name>
</gene>
<dbReference type="AlphaFoldDB" id="A0A3E2NUE6"/>
<evidence type="ECO:0000256" key="1">
    <source>
        <dbReference type="SAM" id="Phobius"/>
    </source>
</evidence>
<evidence type="ECO:0000259" key="2">
    <source>
        <dbReference type="Pfam" id="PF13548"/>
    </source>
</evidence>
<feature type="domain" description="DUF4126" evidence="2">
    <location>
        <begin position="11"/>
        <end position="153"/>
    </location>
</feature>
<feature type="transmembrane region" description="Helical" evidence="1">
    <location>
        <begin position="107"/>
        <end position="127"/>
    </location>
</feature>
<evidence type="ECO:0000313" key="3">
    <source>
        <dbReference type="EMBL" id="RFZ84634.1"/>
    </source>
</evidence>
<dbReference type="OrthoDB" id="9812409at2"/>
<organism evidence="3 4">
    <name type="scientific">Mucilaginibacter terrenus</name>
    <dbReference type="NCBI Taxonomy" id="2482727"/>
    <lineage>
        <taxon>Bacteria</taxon>
        <taxon>Pseudomonadati</taxon>
        <taxon>Bacteroidota</taxon>
        <taxon>Sphingobacteriia</taxon>
        <taxon>Sphingobacteriales</taxon>
        <taxon>Sphingobacteriaceae</taxon>
        <taxon>Mucilaginibacter</taxon>
    </lineage>
</organism>
<dbReference type="RefSeq" id="WP_117381536.1">
    <property type="nucleotide sequence ID" value="NZ_QWDE01000001.1"/>
</dbReference>
<protein>
    <submittedName>
        <fullName evidence="3">DUF4126 family protein</fullName>
    </submittedName>
</protein>
<evidence type="ECO:0000313" key="4">
    <source>
        <dbReference type="Proteomes" id="UP000260823"/>
    </source>
</evidence>
<dbReference type="Proteomes" id="UP000260823">
    <property type="component" value="Unassembled WGS sequence"/>
</dbReference>
<name>A0A3E2NUE6_9SPHI</name>
<accession>A0A3E2NUE6</accession>
<comment type="caution">
    <text evidence="3">The sequence shown here is derived from an EMBL/GenBank/DDBJ whole genome shotgun (WGS) entry which is preliminary data.</text>
</comment>
<keyword evidence="1" id="KW-0472">Membrane</keyword>
<keyword evidence="1" id="KW-1133">Transmembrane helix</keyword>